<proteinExistence type="predicted"/>
<dbReference type="EMBL" id="JAOYFB010000002">
    <property type="protein sequence ID" value="KAK4006953.1"/>
    <property type="molecule type" value="Genomic_DNA"/>
</dbReference>
<organism evidence="1 2">
    <name type="scientific">Daphnia magna</name>
    <dbReference type="NCBI Taxonomy" id="35525"/>
    <lineage>
        <taxon>Eukaryota</taxon>
        <taxon>Metazoa</taxon>
        <taxon>Ecdysozoa</taxon>
        <taxon>Arthropoda</taxon>
        <taxon>Crustacea</taxon>
        <taxon>Branchiopoda</taxon>
        <taxon>Diplostraca</taxon>
        <taxon>Cladocera</taxon>
        <taxon>Anomopoda</taxon>
        <taxon>Daphniidae</taxon>
        <taxon>Daphnia</taxon>
    </lineage>
</organism>
<comment type="caution">
    <text evidence="1">The sequence shown here is derived from an EMBL/GenBank/DDBJ whole genome shotgun (WGS) entry which is preliminary data.</text>
</comment>
<dbReference type="Proteomes" id="UP001234178">
    <property type="component" value="Unassembled WGS sequence"/>
</dbReference>
<protein>
    <submittedName>
        <fullName evidence="1">Uncharacterized protein</fullName>
    </submittedName>
</protein>
<reference evidence="1 2" key="1">
    <citation type="journal article" date="2023" name="Nucleic Acids Res.">
        <title>The hologenome of Daphnia magna reveals possible DNA methylation and microbiome-mediated evolution of the host genome.</title>
        <authorList>
            <person name="Chaturvedi A."/>
            <person name="Li X."/>
            <person name="Dhandapani V."/>
            <person name="Marshall H."/>
            <person name="Kissane S."/>
            <person name="Cuenca-Cambronero M."/>
            <person name="Asole G."/>
            <person name="Calvet F."/>
            <person name="Ruiz-Romero M."/>
            <person name="Marangio P."/>
            <person name="Guigo R."/>
            <person name="Rago D."/>
            <person name="Mirbahai L."/>
            <person name="Eastwood N."/>
            <person name="Colbourne J.K."/>
            <person name="Zhou J."/>
            <person name="Mallon E."/>
            <person name="Orsini L."/>
        </authorList>
    </citation>
    <scope>NUCLEOTIDE SEQUENCE [LARGE SCALE GENOMIC DNA]</scope>
    <source>
        <strain evidence="1">LRV0_1</strain>
    </source>
</reference>
<keyword evidence="2" id="KW-1185">Reference proteome</keyword>
<sequence length="134" mass="15228">MVISGLEKEDGRERMTGYHWGELRFLVDLRVASSGGGRLLRRVGSKPRDDVVGCSGFFLWFRCSWRNRWEDLRRSGNRFGSFWNDGNSLAKETPISAKDPTSRRFDEVTLIARVSSGFGQNPFSDTTYPANTTL</sequence>
<evidence type="ECO:0000313" key="1">
    <source>
        <dbReference type="EMBL" id="KAK4006953.1"/>
    </source>
</evidence>
<accession>A0ABQ9Z249</accession>
<gene>
    <name evidence="1" type="ORF">OUZ56_012107</name>
</gene>
<name>A0ABQ9Z249_9CRUS</name>
<evidence type="ECO:0000313" key="2">
    <source>
        <dbReference type="Proteomes" id="UP001234178"/>
    </source>
</evidence>